<dbReference type="InterPro" id="IPR010505">
    <property type="entry name" value="MoaA_twitch"/>
</dbReference>
<feature type="binding site" evidence="12">
    <location>
        <position position="99"/>
    </location>
    <ligand>
        <name>GTP</name>
        <dbReference type="ChEBI" id="CHEBI:37565"/>
    </ligand>
</feature>
<keyword evidence="2 12" id="KW-0004">4Fe-4S</keyword>
<dbReference type="NCBIfam" id="TIGR02666">
    <property type="entry name" value="moaA"/>
    <property type="match status" value="1"/>
</dbReference>
<feature type="binding site" evidence="12">
    <location>
        <position position="68"/>
    </location>
    <ligand>
        <name>GTP</name>
        <dbReference type="ChEBI" id="CHEBI:37565"/>
    </ligand>
</feature>
<comment type="cofactor">
    <cofactor evidence="12">
        <name>[4Fe-4S] cluster</name>
        <dbReference type="ChEBI" id="CHEBI:49883"/>
    </cofactor>
    <text evidence="12">Binds 2 [4Fe-4S] clusters. Binds 1 [4Fe-4S] cluster coordinated with 3 cysteines and an exchangeable S-adenosyl-L-methionine and 1 [4Fe-4S] cluster coordinated with 3 cysteines and the GTP-derived substrate.</text>
</comment>
<dbReference type="SFLD" id="SFLDG01386">
    <property type="entry name" value="main_SPASM_domain-containing"/>
    <property type="match status" value="1"/>
</dbReference>
<comment type="catalytic activity">
    <reaction evidence="11 12">
        <text>GTP + AH2 + S-adenosyl-L-methionine = (8S)-3',8-cyclo-7,8-dihydroguanosine 5'-triphosphate + 5'-deoxyadenosine + L-methionine + A + H(+)</text>
        <dbReference type="Rhea" id="RHEA:49576"/>
        <dbReference type="ChEBI" id="CHEBI:13193"/>
        <dbReference type="ChEBI" id="CHEBI:15378"/>
        <dbReference type="ChEBI" id="CHEBI:17319"/>
        <dbReference type="ChEBI" id="CHEBI:17499"/>
        <dbReference type="ChEBI" id="CHEBI:37565"/>
        <dbReference type="ChEBI" id="CHEBI:57844"/>
        <dbReference type="ChEBI" id="CHEBI:59789"/>
        <dbReference type="ChEBI" id="CHEBI:131766"/>
        <dbReference type="EC" id="4.1.99.22"/>
    </reaction>
</comment>
<evidence type="ECO:0000256" key="10">
    <source>
        <dbReference type="ARBA" id="ARBA00023239"/>
    </source>
</evidence>
<keyword evidence="9 12" id="KW-0501">Molybdenum cofactor biosynthesis</keyword>
<feature type="binding site" evidence="12">
    <location>
        <position position="160"/>
    </location>
    <ligand>
        <name>GTP</name>
        <dbReference type="ChEBI" id="CHEBI:37565"/>
    </ligand>
</feature>
<dbReference type="InterPro" id="IPR006638">
    <property type="entry name" value="Elp3/MiaA/NifB-like_rSAM"/>
</dbReference>
<keyword evidence="8 12" id="KW-0342">GTP-binding</keyword>
<dbReference type="InterPro" id="IPR007197">
    <property type="entry name" value="rSAM"/>
</dbReference>
<evidence type="ECO:0000256" key="8">
    <source>
        <dbReference type="ARBA" id="ARBA00023134"/>
    </source>
</evidence>
<dbReference type="EC" id="4.1.99.22" evidence="1 12"/>
<dbReference type="InterPro" id="IPR000385">
    <property type="entry name" value="MoaA_NifB_PqqE_Fe-S-bd_CS"/>
</dbReference>
<feature type="binding site" evidence="12">
    <location>
        <position position="194"/>
    </location>
    <ligand>
        <name>S-adenosyl-L-methionine</name>
        <dbReference type="ChEBI" id="CHEBI:59789"/>
    </ligand>
</feature>
<gene>
    <name evidence="12" type="primary">moaA</name>
    <name evidence="14" type="ORF">CHU33_07900</name>
</gene>
<evidence type="ECO:0000259" key="13">
    <source>
        <dbReference type="PROSITE" id="PS51918"/>
    </source>
</evidence>
<feature type="binding site" evidence="12">
    <location>
        <position position="31"/>
    </location>
    <ligand>
        <name>[4Fe-4S] cluster</name>
        <dbReference type="ChEBI" id="CHEBI:49883"/>
        <label>1</label>
        <note>4Fe-4S-S-AdoMet</note>
    </ligand>
</feature>
<dbReference type="SFLD" id="SFLDG01067">
    <property type="entry name" value="SPASM/twitch_domain_containing"/>
    <property type="match status" value="1"/>
</dbReference>
<dbReference type="SMART" id="SM00729">
    <property type="entry name" value="Elp3"/>
    <property type="match status" value="1"/>
</dbReference>
<feature type="domain" description="Radical SAM core" evidence="13">
    <location>
        <begin position="8"/>
        <end position="234"/>
    </location>
</feature>
<evidence type="ECO:0000256" key="11">
    <source>
        <dbReference type="ARBA" id="ARBA00048697"/>
    </source>
</evidence>
<feature type="binding site" evidence="12">
    <location>
        <begin position="262"/>
        <end position="264"/>
    </location>
    <ligand>
        <name>GTP</name>
        <dbReference type="ChEBI" id="CHEBI:37565"/>
    </ligand>
</feature>
<keyword evidence="6 12" id="KW-0408">Iron</keyword>
<feature type="binding site" evidence="12">
    <location>
        <position position="260"/>
    </location>
    <ligand>
        <name>[4Fe-4S] cluster</name>
        <dbReference type="ChEBI" id="CHEBI:49883"/>
        <label>2</label>
        <note>4Fe-4S-substrate</note>
    </ligand>
</feature>
<evidence type="ECO:0000256" key="6">
    <source>
        <dbReference type="ARBA" id="ARBA00023004"/>
    </source>
</evidence>
<comment type="subunit">
    <text evidence="12">Monomer and homodimer.</text>
</comment>
<evidence type="ECO:0000256" key="5">
    <source>
        <dbReference type="ARBA" id="ARBA00022741"/>
    </source>
</evidence>
<name>A0ABX4ZG87_9ENTR</name>
<dbReference type="Proteomes" id="UP000237073">
    <property type="component" value="Unassembled WGS sequence"/>
</dbReference>
<comment type="function">
    <text evidence="12">Catalyzes the cyclization of GTP to (8S)-3',8-cyclo-7,8-dihydroguanosine 5'-triphosphate.</text>
</comment>
<keyword evidence="5 12" id="KW-0547">Nucleotide-binding</keyword>
<keyword evidence="7 12" id="KW-0411">Iron-sulfur</keyword>
<dbReference type="PANTHER" id="PTHR22960:SF28">
    <property type="entry name" value="GTP 3',8-CYCLASE"/>
    <property type="match status" value="1"/>
</dbReference>
<dbReference type="CDD" id="cd21117">
    <property type="entry name" value="Twitch_MoaA"/>
    <property type="match status" value="1"/>
</dbReference>
<feature type="binding site" evidence="12">
    <location>
        <position position="30"/>
    </location>
    <ligand>
        <name>S-adenosyl-L-methionine</name>
        <dbReference type="ChEBI" id="CHEBI:59789"/>
    </ligand>
</feature>
<dbReference type="PROSITE" id="PS01305">
    <property type="entry name" value="MOAA_NIFB_PQQE"/>
    <property type="match status" value="1"/>
</dbReference>
<comment type="caution">
    <text evidence="14">The sequence shown here is derived from an EMBL/GenBank/DDBJ whole genome shotgun (WGS) entry which is preliminary data.</text>
</comment>
<dbReference type="InterPro" id="IPR050105">
    <property type="entry name" value="MoCo_biosynth_MoaA/MoaC"/>
</dbReference>
<feature type="binding site" evidence="12">
    <location>
        <position position="24"/>
    </location>
    <ligand>
        <name>[4Fe-4S] cluster</name>
        <dbReference type="ChEBI" id="CHEBI:49883"/>
        <label>1</label>
        <note>4Fe-4S-S-AdoMet</note>
    </ligand>
</feature>
<evidence type="ECO:0000256" key="3">
    <source>
        <dbReference type="ARBA" id="ARBA00022691"/>
    </source>
</evidence>
<keyword evidence="4 12" id="KW-0479">Metal-binding</keyword>
<dbReference type="Pfam" id="PF06463">
    <property type="entry name" value="Mob_synth_C"/>
    <property type="match status" value="1"/>
</dbReference>
<feature type="binding site" evidence="12">
    <location>
        <position position="123"/>
    </location>
    <ligand>
        <name>S-adenosyl-L-methionine</name>
        <dbReference type="ChEBI" id="CHEBI:59789"/>
    </ligand>
</feature>
<evidence type="ECO:0000256" key="2">
    <source>
        <dbReference type="ARBA" id="ARBA00022485"/>
    </source>
</evidence>
<evidence type="ECO:0000256" key="12">
    <source>
        <dbReference type="HAMAP-Rule" id="MF_01225"/>
    </source>
</evidence>
<feature type="binding site" evidence="12">
    <location>
        <position position="72"/>
    </location>
    <ligand>
        <name>S-adenosyl-L-methionine</name>
        <dbReference type="ChEBI" id="CHEBI:59789"/>
    </ligand>
</feature>
<protein>
    <recommendedName>
        <fullName evidence="1 12">GTP 3',8-cyclase</fullName>
        <ecNumber evidence="1 12">4.1.99.22</ecNumber>
    </recommendedName>
    <alternativeName>
        <fullName evidence="12">Molybdenum cofactor biosynthesis protein A</fullName>
    </alternativeName>
</protein>
<feature type="binding site" evidence="12">
    <location>
        <position position="28"/>
    </location>
    <ligand>
        <name>[4Fe-4S] cluster</name>
        <dbReference type="ChEBI" id="CHEBI:49883"/>
        <label>1</label>
        <note>4Fe-4S-S-AdoMet</note>
    </ligand>
</feature>
<dbReference type="InterPro" id="IPR013483">
    <property type="entry name" value="MoaA"/>
</dbReference>
<evidence type="ECO:0000256" key="4">
    <source>
        <dbReference type="ARBA" id="ARBA00022723"/>
    </source>
</evidence>
<dbReference type="SFLD" id="SFLDG01383">
    <property type="entry name" value="cyclic_pyranopterin_phosphate"/>
    <property type="match status" value="1"/>
</dbReference>
<dbReference type="EMBL" id="PQGE01000005">
    <property type="protein sequence ID" value="POP46011.1"/>
    <property type="molecule type" value="Genomic_DNA"/>
</dbReference>
<comment type="similarity">
    <text evidence="12">Belongs to the radical SAM superfamily. MoaA family.</text>
</comment>
<comment type="pathway">
    <text evidence="12">Cofactor biosynthesis; molybdopterin biosynthesis.</text>
</comment>
<dbReference type="InterPro" id="IPR013785">
    <property type="entry name" value="Aldolase_TIM"/>
</dbReference>
<dbReference type="HAMAP" id="MF_01225_B">
    <property type="entry name" value="MoaA_B"/>
    <property type="match status" value="1"/>
</dbReference>
<dbReference type="CDD" id="cd01335">
    <property type="entry name" value="Radical_SAM"/>
    <property type="match status" value="1"/>
</dbReference>
<proteinExistence type="inferred from homology"/>
<dbReference type="Pfam" id="PF04055">
    <property type="entry name" value="Radical_SAM"/>
    <property type="match status" value="1"/>
</dbReference>
<keyword evidence="10 12" id="KW-0456">Lyase</keyword>
<evidence type="ECO:0000313" key="14">
    <source>
        <dbReference type="EMBL" id="POP46011.1"/>
    </source>
</evidence>
<feature type="binding site" evidence="12">
    <location>
        <position position="274"/>
    </location>
    <ligand>
        <name>[4Fe-4S] cluster</name>
        <dbReference type="ChEBI" id="CHEBI:49883"/>
        <label>2</label>
        <note>4Fe-4S-substrate</note>
    </ligand>
</feature>
<accession>A0ABX4ZG87</accession>
<dbReference type="InterPro" id="IPR040064">
    <property type="entry name" value="MoaA-like"/>
</dbReference>
<feature type="binding site" evidence="12">
    <location>
        <position position="257"/>
    </location>
    <ligand>
        <name>[4Fe-4S] cluster</name>
        <dbReference type="ChEBI" id="CHEBI:49883"/>
        <label>2</label>
        <note>4Fe-4S-substrate</note>
    </ligand>
</feature>
<dbReference type="Gene3D" id="3.20.20.70">
    <property type="entry name" value="Aldolase class I"/>
    <property type="match status" value="1"/>
</dbReference>
<dbReference type="InterPro" id="IPR058240">
    <property type="entry name" value="rSAM_sf"/>
</dbReference>
<evidence type="ECO:0000256" key="7">
    <source>
        <dbReference type="ARBA" id="ARBA00023014"/>
    </source>
</evidence>
<keyword evidence="3 12" id="KW-0949">S-adenosyl-L-methionine</keyword>
<reference evidence="14 15" key="1">
    <citation type="submission" date="2018-01" db="EMBL/GenBank/DDBJ databases">
        <title>Superficieibacter electus gen. nov., sp. nov., an extended-spectrum beta-lactamase possessing member of the Enterobacteriaceae family, isolated from intensive care unit surfaces.</title>
        <authorList>
            <person name="Potter R.F."/>
            <person name="D'Souza A.W."/>
        </authorList>
    </citation>
    <scope>NUCLEOTIDE SEQUENCE [LARGE SCALE GENOMIC DNA]</scope>
    <source>
        <strain evidence="14 15">BP-2</strain>
    </source>
</reference>
<feature type="binding site" evidence="12">
    <location>
        <position position="17"/>
    </location>
    <ligand>
        <name>GTP</name>
        <dbReference type="ChEBI" id="CHEBI:37565"/>
    </ligand>
</feature>
<dbReference type="RefSeq" id="WP_103675535.1">
    <property type="nucleotide sequence ID" value="NZ_PQGE01000005.1"/>
</dbReference>
<dbReference type="PROSITE" id="PS51918">
    <property type="entry name" value="RADICAL_SAM"/>
    <property type="match status" value="1"/>
</dbReference>
<dbReference type="PANTHER" id="PTHR22960">
    <property type="entry name" value="MOLYBDOPTERIN COFACTOR SYNTHESIS PROTEIN A"/>
    <property type="match status" value="1"/>
</dbReference>
<evidence type="ECO:0000256" key="9">
    <source>
        <dbReference type="ARBA" id="ARBA00023150"/>
    </source>
</evidence>
<evidence type="ECO:0000256" key="1">
    <source>
        <dbReference type="ARBA" id="ARBA00012167"/>
    </source>
</evidence>
<evidence type="ECO:0000313" key="15">
    <source>
        <dbReference type="Proteomes" id="UP000237073"/>
    </source>
</evidence>
<dbReference type="SFLD" id="SFLDS00029">
    <property type="entry name" value="Radical_SAM"/>
    <property type="match status" value="1"/>
</dbReference>
<dbReference type="SUPFAM" id="SSF102114">
    <property type="entry name" value="Radical SAM enzymes"/>
    <property type="match status" value="1"/>
</dbReference>
<sequence>MASQLTDAFARRFYYLRLSITDVCNFRCTYCLPDGYRPSGVSNKGFLTVDEVRRVTRAFSALGTEKVRLTGGEPTLRRDFTDIIATVRENPAIRQIAVTTNGYRMARDVASWRDAGLTNINVSLDSLDARQFHAITGQDKFHQVMGGIDAAFDAGFSRVKVNTVLMRDVNHHQLDTFLAWIKPRRIQLRVIELMETGEGSELFRKHHISGMVLRDELLKRGWLHQLRQRSDGPAQVFCHPDYEGEIGLIMPYEKDFCASCNRLRVSSIGKLHLCLFGEGGVELRDLLADDHQQAALESRIAAALTHKKQTHFLHQGNTGITQNLSYIGG</sequence>
<keyword evidence="15" id="KW-1185">Reference proteome</keyword>
<organism evidence="14 15">
    <name type="scientific">Superficieibacter electus</name>
    <dbReference type="NCBI Taxonomy" id="2022662"/>
    <lineage>
        <taxon>Bacteria</taxon>
        <taxon>Pseudomonadati</taxon>
        <taxon>Pseudomonadota</taxon>
        <taxon>Gammaproteobacteria</taxon>
        <taxon>Enterobacterales</taxon>
        <taxon>Enterobacteriaceae</taxon>
        <taxon>Superficieibacter</taxon>
    </lineage>
</organism>